<proteinExistence type="predicted"/>
<evidence type="ECO:0000313" key="1">
    <source>
        <dbReference type="EMBL" id="SDX56486.1"/>
    </source>
</evidence>
<gene>
    <name evidence="1" type="ORF">SAMN05444487_1262</name>
</gene>
<accession>A0A1H3CQU8</accession>
<name>A0A1H3CQU8_9BACL</name>
<dbReference type="AlphaFoldDB" id="A0A1H3CQU8"/>
<dbReference type="EMBL" id="FNNQ01000026">
    <property type="protein sequence ID" value="SDX56486.1"/>
    <property type="molecule type" value="Genomic_DNA"/>
</dbReference>
<sequence>MDHLLSMEYPLDTNNERTEQGSEIRSLVFRECEHPTPTGVGCFLL</sequence>
<keyword evidence="2" id="KW-1185">Reference proteome</keyword>
<evidence type="ECO:0000313" key="2">
    <source>
        <dbReference type="Proteomes" id="UP000198534"/>
    </source>
</evidence>
<dbReference type="Proteomes" id="UP000198534">
    <property type="component" value="Unassembled WGS sequence"/>
</dbReference>
<organism evidence="1 2">
    <name type="scientific">Marininema mesophilum</name>
    <dbReference type="NCBI Taxonomy" id="1048340"/>
    <lineage>
        <taxon>Bacteria</taxon>
        <taxon>Bacillati</taxon>
        <taxon>Bacillota</taxon>
        <taxon>Bacilli</taxon>
        <taxon>Bacillales</taxon>
        <taxon>Thermoactinomycetaceae</taxon>
        <taxon>Marininema</taxon>
    </lineage>
</organism>
<reference evidence="1 2" key="1">
    <citation type="submission" date="2016-10" db="EMBL/GenBank/DDBJ databases">
        <authorList>
            <person name="de Groot N.N."/>
        </authorList>
    </citation>
    <scope>NUCLEOTIDE SEQUENCE [LARGE SCALE GENOMIC DNA]</scope>
    <source>
        <strain evidence="1 2">DSM 45610</strain>
    </source>
</reference>
<protein>
    <submittedName>
        <fullName evidence="1">Uncharacterized protein</fullName>
    </submittedName>
</protein>